<name>A0A939P6P0_9ACTN</name>
<dbReference type="Gene3D" id="1.10.620.20">
    <property type="entry name" value="Ribonucleotide Reductase, subunit A"/>
    <property type="match status" value="1"/>
</dbReference>
<protein>
    <submittedName>
        <fullName evidence="1">Diiron oxygenase</fullName>
    </submittedName>
</protein>
<evidence type="ECO:0000313" key="2">
    <source>
        <dbReference type="Proteomes" id="UP000669179"/>
    </source>
</evidence>
<dbReference type="GO" id="GO:0016491">
    <property type="term" value="F:oxidoreductase activity"/>
    <property type="evidence" value="ECO:0007669"/>
    <property type="project" value="InterPro"/>
</dbReference>
<reference evidence="1" key="1">
    <citation type="submission" date="2021-03" db="EMBL/GenBank/DDBJ databases">
        <authorList>
            <person name="Kanchanasin P."/>
            <person name="Saeng-In P."/>
            <person name="Phongsopitanun W."/>
            <person name="Yuki M."/>
            <person name="Kudo T."/>
            <person name="Ohkuma M."/>
            <person name="Tanasupawat S."/>
        </authorList>
    </citation>
    <scope>NUCLEOTIDE SEQUENCE</scope>
    <source>
        <strain evidence="1">GKU 128</strain>
    </source>
</reference>
<dbReference type="EMBL" id="JAGEOJ010000002">
    <property type="protein sequence ID" value="MBO2446577.1"/>
    <property type="molecule type" value="Genomic_DNA"/>
</dbReference>
<evidence type="ECO:0000313" key="1">
    <source>
        <dbReference type="EMBL" id="MBO2446577.1"/>
    </source>
</evidence>
<dbReference type="RefSeq" id="WP_208254169.1">
    <property type="nucleotide sequence ID" value="NZ_JAGEOJ010000002.1"/>
</dbReference>
<gene>
    <name evidence="1" type="ORF">J4573_05710</name>
</gene>
<accession>A0A939P6P0</accession>
<keyword evidence="2" id="KW-1185">Reference proteome</keyword>
<organism evidence="1 2">
    <name type="scientific">Actinomadura barringtoniae</name>
    <dbReference type="NCBI Taxonomy" id="1427535"/>
    <lineage>
        <taxon>Bacteria</taxon>
        <taxon>Bacillati</taxon>
        <taxon>Actinomycetota</taxon>
        <taxon>Actinomycetes</taxon>
        <taxon>Streptosporangiales</taxon>
        <taxon>Thermomonosporaceae</taxon>
        <taxon>Actinomadura</taxon>
    </lineage>
</organism>
<comment type="caution">
    <text evidence="1">The sequence shown here is derived from an EMBL/GenBank/DDBJ whole genome shotgun (WGS) entry which is preliminary data.</text>
</comment>
<dbReference type="InterPro" id="IPR009078">
    <property type="entry name" value="Ferritin-like_SF"/>
</dbReference>
<dbReference type="InterPro" id="IPR012348">
    <property type="entry name" value="RNR-like"/>
</dbReference>
<dbReference type="Pfam" id="PF11583">
    <property type="entry name" value="AurF"/>
    <property type="match status" value="1"/>
</dbReference>
<dbReference type="Proteomes" id="UP000669179">
    <property type="component" value="Unassembled WGS sequence"/>
</dbReference>
<proteinExistence type="predicted"/>
<sequence>MARTQKIVDREASAERLLNGSVKRSYDPVVDIDWDAPLDPDKYFLPPKLISLYGTPMWDGMTRAQRIELSRQEMANIMSVGIWFENILNQALLRRIFEQDPTSRHVQYALTEMGDECRHMLMFAKLIDAVGARPFRQDPVRHRVAKNLPFLFRGNMLWVAALIGEEIFDALQRQMMSDPELQPIVHQAMRIHVAEEARHIRYARESIVRRLRHANRAEKEIVGRLLGLGGPVLAHQFVNREMYERAGLDAAEAVRQAKANPHHKAAKQLGFAKLLAFFDENDLMRGRSKSLWRATGFVA</sequence>
<dbReference type="SUPFAM" id="SSF47240">
    <property type="entry name" value="Ferritin-like"/>
    <property type="match status" value="1"/>
</dbReference>
<dbReference type="AlphaFoldDB" id="A0A939P6P0"/>
<dbReference type="InterPro" id="IPR025859">
    <property type="entry name" value="AurF/CmlI"/>
</dbReference>